<dbReference type="InterPro" id="IPR052715">
    <property type="entry name" value="RAYT_transposase"/>
</dbReference>
<dbReference type="PANTHER" id="PTHR36966:SF1">
    <property type="entry name" value="REP-ASSOCIATED TYROSINE TRANSPOSASE"/>
    <property type="match status" value="1"/>
</dbReference>
<dbReference type="RefSeq" id="WP_272780460.1">
    <property type="nucleotide sequence ID" value="NZ_JAQQLI010000082.1"/>
</dbReference>
<organism evidence="2 3">
    <name type="scientific">Rhodoplanes tepidamans</name>
    <name type="common">Rhodoplanes cryptolactis</name>
    <dbReference type="NCBI Taxonomy" id="200616"/>
    <lineage>
        <taxon>Bacteria</taxon>
        <taxon>Pseudomonadati</taxon>
        <taxon>Pseudomonadota</taxon>
        <taxon>Alphaproteobacteria</taxon>
        <taxon>Hyphomicrobiales</taxon>
        <taxon>Nitrobacteraceae</taxon>
        <taxon>Rhodoplanes</taxon>
    </lineage>
</organism>
<dbReference type="Proteomes" id="UP001165652">
    <property type="component" value="Unassembled WGS sequence"/>
</dbReference>
<name>A0ABT5JJH0_RHOTP</name>
<sequence length="181" mass="21048">MVRHRWNFVQGGTYFFTMTLADRRSRMLVDHVDALRAAFREVRARHPFAVDAIVVLPDHLHAVMTLPAGDADFSTLWALIKRRFTDVVAAAGVPVACHRNGEPALWQRRCWEHTIRDDRDHERHVDYVHFNPVKHGLVGRVYDWPWSSFHRFVRLGELPIDWGGDARSDDGDFGQPDTQRR</sequence>
<dbReference type="SUPFAM" id="SSF143422">
    <property type="entry name" value="Transposase IS200-like"/>
    <property type="match status" value="1"/>
</dbReference>
<dbReference type="InterPro" id="IPR036515">
    <property type="entry name" value="Transposase_17_sf"/>
</dbReference>
<proteinExistence type="predicted"/>
<dbReference type="EMBL" id="JAQQLI010000082">
    <property type="protein sequence ID" value="MDC7789638.1"/>
    <property type="molecule type" value="Genomic_DNA"/>
</dbReference>
<protein>
    <submittedName>
        <fullName evidence="2">Transposase</fullName>
    </submittedName>
</protein>
<reference evidence="2" key="2">
    <citation type="submission" date="2023-02" db="EMBL/GenBank/DDBJ databases">
        <authorList>
            <person name="Rayyan A."/>
            <person name="Meyer T."/>
            <person name="Kyndt J.A."/>
        </authorList>
    </citation>
    <scope>NUCLEOTIDE SEQUENCE</scope>
    <source>
        <strain evidence="2">DSM 9987</strain>
    </source>
</reference>
<comment type="caution">
    <text evidence="2">The sequence shown here is derived from an EMBL/GenBank/DDBJ whole genome shotgun (WGS) entry which is preliminary data.</text>
</comment>
<gene>
    <name evidence="2" type="ORF">PQJ73_28500</name>
</gene>
<dbReference type="NCBIfam" id="NF047646">
    <property type="entry name" value="REP_Tyr_transpos"/>
    <property type="match status" value="1"/>
</dbReference>
<dbReference type="PANTHER" id="PTHR36966">
    <property type="entry name" value="REP-ASSOCIATED TYROSINE TRANSPOSASE"/>
    <property type="match status" value="1"/>
</dbReference>
<reference evidence="2" key="1">
    <citation type="journal article" date="2023" name="Microbiol Resour">
        <title>Genome Sequences of Rhodoplanes serenus and Two Thermotolerant Strains, Rhodoplanes tepidamans and 'Rhodoplanes cryptolactis,' Further Refine the Genus.</title>
        <authorList>
            <person name="Rayyan A.A."/>
            <person name="Kyndt J.A."/>
        </authorList>
    </citation>
    <scope>NUCLEOTIDE SEQUENCE</scope>
    <source>
        <strain evidence="2">DSM 9987</strain>
    </source>
</reference>
<evidence type="ECO:0000313" key="3">
    <source>
        <dbReference type="Proteomes" id="UP001165652"/>
    </source>
</evidence>
<feature type="domain" description="Transposase IS200-like" evidence="1">
    <location>
        <begin position="9"/>
        <end position="131"/>
    </location>
</feature>
<evidence type="ECO:0000259" key="1">
    <source>
        <dbReference type="SMART" id="SM01321"/>
    </source>
</evidence>
<dbReference type="Gene3D" id="3.30.70.1290">
    <property type="entry name" value="Transposase IS200-like"/>
    <property type="match status" value="1"/>
</dbReference>
<accession>A0ABT5JJH0</accession>
<keyword evidence="3" id="KW-1185">Reference proteome</keyword>
<evidence type="ECO:0000313" key="2">
    <source>
        <dbReference type="EMBL" id="MDC7789638.1"/>
    </source>
</evidence>
<dbReference type="InterPro" id="IPR002686">
    <property type="entry name" value="Transposase_17"/>
</dbReference>
<dbReference type="SMART" id="SM01321">
    <property type="entry name" value="Y1_Tnp"/>
    <property type="match status" value="1"/>
</dbReference>